<feature type="compositionally biased region" description="Gly residues" evidence="1">
    <location>
        <begin position="120"/>
        <end position="143"/>
    </location>
</feature>
<keyword evidence="2" id="KW-1133">Transmembrane helix</keyword>
<comment type="caution">
    <text evidence="3">The sequence shown here is derived from an EMBL/GenBank/DDBJ whole genome shotgun (WGS) entry which is preliminary data.</text>
</comment>
<sequence length="279" mass="28653">MPDRSLRVLTFPLGPNRGGERGTVLRERPASPPEAPRGGQGGHSGSGGHGGPAGHGAPGGDGRGGGRQDDNPFAPPPEGAPDRPWQPRHPEGSQGSGHGTGPGGGSPWGNQWSDRQPGRSPGGFGERPGGGPQGPGGGAGPGGMRWDPTDPAQRRARYALLSGMWAVFFALFSWPYVSLLLGALALYWGVSALRAKPRSANPDTPAPPPGAGRPQVTAAVGGLVTASLALVLVASTFTIQFVYRDYYTCVTDALTHEAKQSCDRLLPQELRGVLGAGNS</sequence>
<feature type="region of interest" description="Disordered" evidence="1">
    <location>
        <begin position="1"/>
        <end position="150"/>
    </location>
</feature>
<keyword evidence="2" id="KW-0812">Transmembrane</keyword>
<dbReference type="EMBL" id="VFNX01000001">
    <property type="protein sequence ID" value="TQK97026.1"/>
    <property type="molecule type" value="Genomic_DNA"/>
</dbReference>
<name>A0A542UDB3_9ACTN</name>
<keyword evidence="4" id="KW-1185">Reference proteome</keyword>
<proteinExistence type="predicted"/>
<evidence type="ECO:0000256" key="2">
    <source>
        <dbReference type="SAM" id="Phobius"/>
    </source>
</evidence>
<dbReference type="STRING" id="164348.BFF78_16935"/>
<organism evidence="3 4">
    <name type="scientific">Streptomyces puniciscabiei</name>
    <dbReference type="NCBI Taxonomy" id="164348"/>
    <lineage>
        <taxon>Bacteria</taxon>
        <taxon>Bacillati</taxon>
        <taxon>Actinomycetota</taxon>
        <taxon>Actinomycetes</taxon>
        <taxon>Kitasatosporales</taxon>
        <taxon>Streptomycetaceae</taxon>
        <taxon>Streptomyces</taxon>
    </lineage>
</organism>
<feature type="compositionally biased region" description="Gly residues" evidence="1">
    <location>
        <begin position="94"/>
        <end position="107"/>
    </location>
</feature>
<feature type="transmembrane region" description="Helical" evidence="2">
    <location>
        <begin position="216"/>
        <end position="237"/>
    </location>
</feature>
<gene>
    <name evidence="3" type="ORF">FB563_1982</name>
</gene>
<evidence type="ECO:0008006" key="5">
    <source>
        <dbReference type="Google" id="ProtNLM"/>
    </source>
</evidence>
<dbReference type="OrthoDB" id="4337297at2"/>
<dbReference type="Proteomes" id="UP000318103">
    <property type="component" value="Unassembled WGS sequence"/>
</dbReference>
<dbReference type="RefSeq" id="WP_079048832.1">
    <property type="nucleotide sequence ID" value="NZ_JBPJFI010000001.1"/>
</dbReference>
<feature type="compositionally biased region" description="Basic and acidic residues" evidence="1">
    <location>
        <begin position="18"/>
        <end position="29"/>
    </location>
</feature>
<reference evidence="3 4" key="1">
    <citation type="submission" date="2019-06" db="EMBL/GenBank/DDBJ databases">
        <title>Sequencing the genomes of 1000 actinobacteria strains.</title>
        <authorList>
            <person name="Klenk H.-P."/>
        </authorList>
    </citation>
    <scope>NUCLEOTIDE SEQUENCE [LARGE SCALE GENOMIC DNA]</scope>
    <source>
        <strain evidence="3 4">DSM 41929</strain>
    </source>
</reference>
<dbReference type="AlphaFoldDB" id="A0A542UDB3"/>
<evidence type="ECO:0000256" key="1">
    <source>
        <dbReference type="SAM" id="MobiDB-lite"/>
    </source>
</evidence>
<keyword evidence="2" id="KW-0472">Membrane</keyword>
<feature type="compositionally biased region" description="Gly residues" evidence="1">
    <location>
        <begin position="38"/>
        <end position="63"/>
    </location>
</feature>
<feature type="transmembrane region" description="Helical" evidence="2">
    <location>
        <begin position="164"/>
        <end position="188"/>
    </location>
</feature>
<protein>
    <recommendedName>
        <fullName evidence="5">Integral membrane protein</fullName>
    </recommendedName>
</protein>
<evidence type="ECO:0000313" key="4">
    <source>
        <dbReference type="Proteomes" id="UP000318103"/>
    </source>
</evidence>
<evidence type="ECO:0000313" key="3">
    <source>
        <dbReference type="EMBL" id="TQK97026.1"/>
    </source>
</evidence>
<accession>A0A542UDB3</accession>